<feature type="transmembrane region" description="Helical" evidence="1">
    <location>
        <begin position="31"/>
        <end position="52"/>
    </location>
</feature>
<keyword evidence="3" id="KW-1185">Reference proteome</keyword>
<evidence type="ECO:0000313" key="2">
    <source>
        <dbReference type="EMBL" id="MFC7137126.1"/>
    </source>
</evidence>
<keyword evidence="1" id="KW-0812">Transmembrane</keyword>
<evidence type="ECO:0000313" key="3">
    <source>
        <dbReference type="Proteomes" id="UP001596368"/>
    </source>
</evidence>
<evidence type="ECO:0008006" key="4">
    <source>
        <dbReference type="Google" id="ProtNLM"/>
    </source>
</evidence>
<comment type="caution">
    <text evidence="2">The sequence shown here is derived from an EMBL/GenBank/DDBJ whole genome shotgun (WGS) entry which is preliminary data.</text>
</comment>
<reference evidence="2 3" key="1">
    <citation type="journal article" date="2019" name="Int. J. Syst. Evol. Microbiol.">
        <title>The Global Catalogue of Microorganisms (GCM) 10K type strain sequencing project: providing services to taxonomists for standard genome sequencing and annotation.</title>
        <authorList>
            <consortium name="The Broad Institute Genomics Platform"/>
            <consortium name="The Broad Institute Genome Sequencing Center for Infectious Disease"/>
            <person name="Wu L."/>
            <person name="Ma J."/>
        </authorList>
    </citation>
    <scope>NUCLEOTIDE SEQUENCE [LARGE SCALE GENOMIC DNA]</scope>
    <source>
        <strain evidence="2 3">DT92</strain>
    </source>
</reference>
<dbReference type="InterPro" id="IPR055942">
    <property type="entry name" value="DUF7520"/>
</dbReference>
<dbReference type="Pfam" id="PF24364">
    <property type="entry name" value="DUF7520"/>
    <property type="match status" value="1"/>
</dbReference>
<organism evidence="2 3">
    <name type="scientific">Halobaculum litoreum</name>
    <dbReference type="NCBI Taxonomy" id="3031998"/>
    <lineage>
        <taxon>Archaea</taxon>
        <taxon>Methanobacteriati</taxon>
        <taxon>Methanobacteriota</taxon>
        <taxon>Stenosarchaea group</taxon>
        <taxon>Halobacteria</taxon>
        <taxon>Halobacteriales</taxon>
        <taxon>Haloferacaceae</taxon>
        <taxon>Halobaculum</taxon>
    </lineage>
</organism>
<dbReference type="RefSeq" id="WP_284013756.1">
    <property type="nucleotide sequence ID" value="NZ_CP126156.1"/>
</dbReference>
<feature type="transmembrane region" description="Helical" evidence="1">
    <location>
        <begin position="72"/>
        <end position="96"/>
    </location>
</feature>
<proteinExistence type="predicted"/>
<keyword evidence="1" id="KW-0472">Membrane</keyword>
<keyword evidence="1" id="KW-1133">Transmembrane helix</keyword>
<dbReference type="EMBL" id="JBHSZG010000001">
    <property type="protein sequence ID" value="MFC7137126.1"/>
    <property type="molecule type" value="Genomic_DNA"/>
</dbReference>
<protein>
    <recommendedName>
        <fullName evidence="4">Cox cluster protein</fullName>
    </recommendedName>
</protein>
<evidence type="ECO:0000256" key="1">
    <source>
        <dbReference type="SAM" id="Phobius"/>
    </source>
</evidence>
<sequence>MSDRATADDDAGGERLIEGEAEAVEASGRPYLAGAAAVVTLFAAAAGYVVAANNAVPAVTVFGAVTLPGSPAAMALYGAVLSLLVVGTLFGLVTVASRFDDDAVN</sequence>
<accession>A0ABD5XUC3</accession>
<dbReference type="GeneID" id="81120922"/>
<dbReference type="AlphaFoldDB" id="A0ABD5XUC3"/>
<dbReference type="Proteomes" id="UP001596368">
    <property type="component" value="Unassembled WGS sequence"/>
</dbReference>
<gene>
    <name evidence="2" type="ORF">ACFQRB_13075</name>
</gene>
<name>A0ABD5XUC3_9EURY</name>